<accession>A0A0C3JRU1</accession>
<dbReference type="InParanoid" id="A0A0C3JRU1"/>
<dbReference type="OrthoDB" id="2617511at2759"/>
<dbReference type="Proteomes" id="UP000054217">
    <property type="component" value="Unassembled WGS sequence"/>
</dbReference>
<dbReference type="AlphaFoldDB" id="A0A0C3JRU1"/>
<reference evidence="1 2" key="1">
    <citation type="submission" date="2014-04" db="EMBL/GenBank/DDBJ databases">
        <authorList>
            <consortium name="DOE Joint Genome Institute"/>
            <person name="Kuo A."/>
            <person name="Kohler A."/>
            <person name="Costa M.D."/>
            <person name="Nagy L.G."/>
            <person name="Floudas D."/>
            <person name="Copeland A."/>
            <person name="Barry K.W."/>
            <person name="Cichocki N."/>
            <person name="Veneault-Fourrey C."/>
            <person name="LaButti K."/>
            <person name="Lindquist E.A."/>
            <person name="Lipzen A."/>
            <person name="Lundell T."/>
            <person name="Morin E."/>
            <person name="Murat C."/>
            <person name="Sun H."/>
            <person name="Tunlid A."/>
            <person name="Henrissat B."/>
            <person name="Grigoriev I.V."/>
            <person name="Hibbett D.S."/>
            <person name="Martin F."/>
            <person name="Nordberg H.P."/>
            <person name="Cantor M.N."/>
            <person name="Hua S.X."/>
        </authorList>
    </citation>
    <scope>NUCLEOTIDE SEQUENCE [LARGE SCALE GENOMIC DNA]</scope>
    <source>
        <strain evidence="1 2">Marx 270</strain>
    </source>
</reference>
<dbReference type="EMBL" id="KN831998">
    <property type="protein sequence ID" value="KIO00202.1"/>
    <property type="molecule type" value="Genomic_DNA"/>
</dbReference>
<sequence length="207" mass="23580">MPAILPYILNSHLPALRLWTKPRASTTRSCPPTLNYVVLEKLVINTHLRSSRISNKRWLQTGQCYAAPHSLVILRPFDYVGSSVLAQGQDSWVFIMPNENTTWTSVLERGVDKDYGHLAIVPKARRRLQVVTESQQYGSAVYTPHSIVVPQFAVNLSVELPRLPNQGLAKPLVNYFGTLVIQYVENMYMNQKARNDVMEEIKDHSYD</sequence>
<dbReference type="HOGENOM" id="CLU_1326848_0_0_1"/>
<proteinExistence type="predicted"/>
<evidence type="ECO:0000313" key="2">
    <source>
        <dbReference type="Proteomes" id="UP000054217"/>
    </source>
</evidence>
<organism evidence="1 2">
    <name type="scientific">Pisolithus tinctorius Marx 270</name>
    <dbReference type="NCBI Taxonomy" id="870435"/>
    <lineage>
        <taxon>Eukaryota</taxon>
        <taxon>Fungi</taxon>
        <taxon>Dikarya</taxon>
        <taxon>Basidiomycota</taxon>
        <taxon>Agaricomycotina</taxon>
        <taxon>Agaricomycetes</taxon>
        <taxon>Agaricomycetidae</taxon>
        <taxon>Boletales</taxon>
        <taxon>Sclerodermatineae</taxon>
        <taxon>Pisolithaceae</taxon>
        <taxon>Pisolithus</taxon>
    </lineage>
</organism>
<evidence type="ECO:0000313" key="1">
    <source>
        <dbReference type="EMBL" id="KIO00202.1"/>
    </source>
</evidence>
<gene>
    <name evidence="1" type="ORF">M404DRAFT_771981</name>
</gene>
<name>A0A0C3JRU1_PISTI</name>
<reference evidence="2" key="2">
    <citation type="submission" date="2015-01" db="EMBL/GenBank/DDBJ databases">
        <title>Evolutionary Origins and Diversification of the Mycorrhizal Mutualists.</title>
        <authorList>
            <consortium name="DOE Joint Genome Institute"/>
            <consortium name="Mycorrhizal Genomics Consortium"/>
            <person name="Kohler A."/>
            <person name="Kuo A."/>
            <person name="Nagy L.G."/>
            <person name="Floudas D."/>
            <person name="Copeland A."/>
            <person name="Barry K.W."/>
            <person name="Cichocki N."/>
            <person name="Veneault-Fourrey C."/>
            <person name="LaButti K."/>
            <person name="Lindquist E.A."/>
            <person name="Lipzen A."/>
            <person name="Lundell T."/>
            <person name="Morin E."/>
            <person name="Murat C."/>
            <person name="Riley R."/>
            <person name="Ohm R."/>
            <person name="Sun H."/>
            <person name="Tunlid A."/>
            <person name="Henrissat B."/>
            <person name="Grigoriev I.V."/>
            <person name="Hibbett D.S."/>
            <person name="Martin F."/>
        </authorList>
    </citation>
    <scope>NUCLEOTIDE SEQUENCE [LARGE SCALE GENOMIC DNA]</scope>
    <source>
        <strain evidence="2">Marx 270</strain>
    </source>
</reference>
<keyword evidence="2" id="KW-1185">Reference proteome</keyword>
<protein>
    <submittedName>
        <fullName evidence="1">Uncharacterized protein</fullName>
    </submittedName>
</protein>